<dbReference type="AlphaFoldDB" id="A0A6B2L2V7"/>
<feature type="region of interest" description="Disordered" evidence="1">
    <location>
        <begin position="1"/>
        <end position="150"/>
    </location>
</feature>
<dbReference type="PROSITE" id="PS51980">
    <property type="entry name" value="OCEL"/>
    <property type="match status" value="1"/>
</dbReference>
<evidence type="ECO:0000259" key="2">
    <source>
        <dbReference type="PROSITE" id="PS51980"/>
    </source>
</evidence>
<name>A0A6B2L2V7_9EUKA</name>
<dbReference type="Gene3D" id="6.10.140.340">
    <property type="match status" value="1"/>
</dbReference>
<evidence type="ECO:0000313" key="3">
    <source>
        <dbReference type="EMBL" id="NDV31286.1"/>
    </source>
</evidence>
<reference evidence="3" key="1">
    <citation type="journal article" date="2020" name="J. Eukaryot. Microbiol.">
        <title>De novo Sequencing, Assembly and Annotation of the Transcriptome for the Free-Living Testate Amoeba Arcella intermedia.</title>
        <authorList>
            <person name="Ribeiro G.M."/>
            <person name="Porfirio-Sousa A.L."/>
            <person name="Maurer-Alcala X.X."/>
            <person name="Katz L.A."/>
            <person name="Lahr D.J.G."/>
        </authorList>
    </citation>
    <scope>NUCLEOTIDE SEQUENCE</scope>
</reference>
<feature type="compositionally biased region" description="Polar residues" evidence="1">
    <location>
        <begin position="273"/>
        <end position="288"/>
    </location>
</feature>
<dbReference type="EMBL" id="GIBP01002317">
    <property type="protein sequence ID" value="NDV31286.1"/>
    <property type="molecule type" value="Transcribed_RNA"/>
</dbReference>
<dbReference type="Pfam" id="PF07303">
    <property type="entry name" value="Occludin_ELL"/>
    <property type="match status" value="1"/>
</dbReference>
<organism evidence="3">
    <name type="scientific">Arcella intermedia</name>
    <dbReference type="NCBI Taxonomy" id="1963864"/>
    <lineage>
        <taxon>Eukaryota</taxon>
        <taxon>Amoebozoa</taxon>
        <taxon>Tubulinea</taxon>
        <taxon>Elardia</taxon>
        <taxon>Arcellinida</taxon>
        <taxon>Sphaerothecina</taxon>
        <taxon>Arcellidae</taxon>
        <taxon>Arcella</taxon>
    </lineage>
</organism>
<protein>
    <recommendedName>
        <fullName evidence="2">OCEL domain-containing protein</fullName>
    </recommendedName>
</protein>
<dbReference type="SUPFAM" id="SSF144292">
    <property type="entry name" value="occludin/ELL-like"/>
    <property type="match status" value="1"/>
</dbReference>
<accession>A0A6B2L2V7</accession>
<sequence>MPMAAPTPALPQSTSKKEEPLKIPPPQLQPLTIKTTLAETRKKEREIKRKIDEVEKPIVNLPNPKRRRPSPVHSPPRESPESFIDVESQPSPLPPPAQGGLGAGKRPTVRDELPPAAQEPQDSMSLSPLPIRIPKQPPVRPTNATSSKPPKVTLIVNKKNNYDSDHEPPKKTIKIVIPIKLMDKAPPPKTNTAMEVEKKHIREERNTNTNTNTTATNPKSTNTTANTISISSNTKTNNTSNTNNTNIIKNTNTNTSTSNTNNTNNTKIPNSNATINTTLIPKNSNNGVTAGKGASVPNQDTNVANLMRLSDIPFGIKLDHITDSPSPPPQTPKTLEEFQNLKADFDRKHAFYMEIYAQLKLNEDHFRQLSDAWKVIKKTDDRKKIELQINHLYTQRSESVSKMKRKCDTLTEELTRISHHLQNFLNAIPVR</sequence>
<proteinExistence type="predicted"/>
<feature type="compositionally biased region" description="Low complexity" evidence="1">
    <location>
        <begin position="207"/>
        <end position="272"/>
    </location>
</feature>
<feature type="domain" description="OCEL" evidence="2">
    <location>
        <begin position="323"/>
        <end position="429"/>
    </location>
</feature>
<feature type="region of interest" description="Disordered" evidence="1">
    <location>
        <begin position="204"/>
        <end position="299"/>
    </location>
</feature>
<dbReference type="InterPro" id="IPR010844">
    <property type="entry name" value="Occludin_ELL"/>
</dbReference>
<evidence type="ECO:0000256" key="1">
    <source>
        <dbReference type="SAM" id="MobiDB-lite"/>
    </source>
</evidence>
<feature type="compositionally biased region" description="Basic and acidic residues" evidence="1">
    <location>
        <begin position="39"/>
        <end position="56"/>
    </location>
</feature>